<evidence type="ECO:0000313" key="1">
    <source>
        <dbReference type="EMBL" id="UXN62450.1"/>
    </source>
</evidence>
<name>A0ACD4D9F1_9HYPH</name>
<protein>
    <submittedName>
        <fullName evidence="1">Uncharacterized protein</fullName>
    </submittedName>
</protein>
<sequence length="93" mass="10576">MDAFPESHSEKHMVRLITGELNIDLPGKGSVKIFKPTHHNNLFKIEFKGLKTPEHLTGKYTTLNAASIELRKYLDEKGLVIGQIERYAPMDAR</sequence>
<keyword evidence="2" id="KW-1185">Reference proteome</keyword>
<reference evidence="1" key="1">
    <citation type="submission" date="2022-09" db="EMBL/GenBank/DDBJ databases">
        <title>Interaction between co-microsymbionts with complementary sets of symbiotic genes in legume-rhizobium systems.</title>
        <authorList>
            <person name="Safronova V."/>
            <person name="Sazanova A."/>
            <person name="Afonin A."/>
            <person name="Chirak E."/>
        </authorList>
    </citation>
    <scope>NUCLEOTIDE SEQUENCE</scope>
    <source>
        <strain evidence="1">A18/3m</strain>
    </source>
</reference>
<dbReference type="Proteomes" id="UP001061991">
    <property type="component" value="Chromosome"/>
</dbReference>
<accession>A0ACD4D9F1</accession>
<organism evidence="1 2">
    <name type="scientific">Phyllobacterium zundukense</name>
    <dbReference type="NCBI Taxonomy" id="1867719"/>
    <lineage>
        <taxon>Bacteria</taxon>
        <taxon>Pseudomonadati</taxon>
        <taxon>Pseudomonadota</taxon>
        <taxon>Alphaproteobacteria</taxon>
        <taxon>Hyphomicrobiales</taxon>
        <taxon>Phyllobacteriaceae</taxon>
        <taxon>Phyllobacterium</taxon>
    </lineage>
</organism>
<evidence type="ECO:0000313" key="2">
    <source>
        <dbReference type="Proteomes" id="UP001061991"/>
    </source>
</evidence>
<gene>
    <name evidence="1" type="ORF">N8E88_20975</name>
</gene>
<proteinExistence type="predicted"/>
<dbReference type="EMBL" id="CP104973">
    <property type="protein sequence ID" value="UXN62450.1"/>
    <property type="molecule type" value="Genomic_DNA"/>
</dbReference>